<sequence>MADISKKQISIVIKAEEIDGFKEKRLPFVLRGANIGCCAEKWTSVYLSEILGKEEVKIHVSEFQHLDFLKKNFMY</sequence>
<feature type="non-terminal residue" evidence="1">
    <location>
        <position position="1"/>
    </location>
</feature>
<keyword evidence="2" id="KW-1185">Reference proteome</keyword>
<dbReference type="SUPFAM" id="SSF51197">
    <property type="entry name" value="Clavaminate synthase-like"/>
    <property type="match status" value="1"/>
</dbReference>
<dbReference type="InterPro" id="IPR014710">
    <property type="entry name" value="RmlC-like_jellyroll"/>
</dbReference>
<evidence type="ECO:0000313" key="2">
    <source>
        <dbReference type="Proteomes" id="UP000887013"/>
    </source>
</evidence>
<accession>A0A8X6TPV7</accession>
<gene>
    <name evidence="1" type="primary">NCL1_21775</name>
    <name evidence="1" type="ORF">NPIL_163151</name>
</gene>
<proteinExistence type="predicted"/>
<name>A0A8X6TPV7_NEPPI</name>
<organism evidence="1 2">
    <name type="scientific">Nephila pilipes</name>
    <name type="common">Giant wood spider</name>
    <name type="synonym">Nephila maculata</name>
    <dbReference type="NCBI Taxonomy" id="299642"/>
    <lineage>
        <taxon>Eukaryota</taxon>
        <taxon>Metazoa</taxon>
        <taxon>Ecdysozoa</taxon>
        <taxon>Arthropoda</taxon>
        <taxon>Chelicerata</taxon>
        <taxon>Arachnida</taxon>
        <taxon>Araneae</taxon>
        <taxon>Araneomorphae</taxon>
        <taxon>Entelegynae</taxon>
        <taxon>Araneoidea</taxon>
        <taxon>Nephilidae</taxon>
        <taxon>Nephila</taxon>
    </lineage>
</organism>
<dbReference type="Proteomes" id="UP000887013">
    <property type="component" value="Unassembled WGS sequence"/>
</dbReference>
<dbReference type="OrthoDB" id="47172at2759"/>
<dbReference type="EMBL" id="BMAW01064083">
    <property type="protein sequence ID" value="GFT43276.1"/>
    <property type="molecule type" value="Genomic_DNA"/>
</dbReference>
<evidence type="ECO:0000313" key="1">
    <source>
        <dbReference type="EMBL" id="GFT43276.1"/>
    </source>
</evidence>
<protein>
    <submittedName>
        <fullName evidence="1">tRNA wybutosine-synthesizing protein 5</fullName>
    </submittedName>
</protein>
<dbReference type="Gene3D" id="2.60.120.10">
    <property type="entry name" value="Jelly Rolls"/>
    <property type="match status" value="1"/>
</dbReference>
<comment type="caution">
    <text evidence="1">The sequence shown here is derived from an EMBL/GenBank/DDBJ whole genome shotgun (WGS) entry which is preliminary data.</text>
</comment>
<dbReference type="AlphaFoldDB" id="A0A8X6TPV7"/>
<reference evidence="1" key="1">
    <citation type="submission" date="2020-08" db="EMBL/GenBank/DDBJ databases">
        <title>Multicomponent nature underlies the extraordinary mechanical properties of spider dragline silk.</title>
        <authorList>
            <person name="Kono N."/>
            <person name="Nakamura H."/>
            <person name="Mori M."/>
            <person name="Yoshida Y."/>
            <person name="Ohtoshi R."/>
            <person name="Malay A.D."/>
            <person name="Moran D.A.P."/>
            <person name="Tomita M."/>
            <person name="Numata K."/>
            <person name="Arakawa K."/>
        </authorList>
    </citation>
    <scope>NUCLEOTIDE SEQUENCE</scope>
</reference>